<dbReference type="InterPro" id="IPR036691">
    <property type="entry name" value="Endo/exonu/phosph_ase_sf"/>
</dbReference>
<feature type="compositionally biased region" description="Low complexity" evidence="1">
    <location>
        <begin position="238"/>
        <end position="248"/>
    </location>
</feature>
<evidence type="ECO:0000313" key="5">
    <source>
        <dbReference type="Proteomes" id="UP000629468"/>
    </source>
</evidence>
<dbReference type="InterPro" id="IPR036397">
    <property type="entry name" value="RNaseH_sf"/>
</dbReference>
<sequence length="2225" mass="246420">MGPGWANIGTNSNALPKLSGAKNYDTWARRVKNALILIQHKDSTLTAWDVSGSSHPLPTLPTDPTELAKENAIRMTLKLQATALIESTLLDHMIQEEFNSPRDLWGKMKLNYGVRGPTFVYERLQSLLNFKVQDTQDPSGQIAEFVATCSQITATGATLHDLLQTMMLLSALPARMESTIGIILLRPQKCPISPLRKRELLSPRLGETLRTSPPPGLNRPDRLRDGRMPHLEHPGKISSSSSVLMDSSSKSRKASSKGNKLRKELNLTMIRSARELVDKQLLEPLFLGDSDLFDRVTTMSADSSGTGRLPENPPRGRGRGASLPPPPGGSWSSSGLPSSRGRLADARPASRAASRDPSRVRGATSQQTLDAFVTRDQVYSRADDWEREASPPPPSSSADPTTPRLRTSSRSSTAAPASPTPQRMSLDPEDLSPSALTFSGAAGSDEANDRALIQSLYAASDFLKGRIGQFRRAQPSEFLLTHVATPLFEVSAYAALISHLDPPVREVEKIVEKIVYREGRAPPSNSQRMDTEPDPGPGPAEPPRRSDAPGSRPGPKVARGIPPPRRPDPKGKGKAPSRPPVPNYSTHPGRTSYAGMAAKPPAPPPAVPPPAAATPGVNPLVSLAMAYPHIPADALIRMHQSLSENRAPDLARPSAVNKAKHTTNGPSRRQILLSAPSVASIDVEACTRLLNSKLSAQSSELRVESTRAAYGGWSIVTNRAASDSQLDAVSKILRSDFLPKPVAPFTVSLPRSTSYLKVLDVPRFSSGRTPTSSDAVVAALGASPLFGDIVLAGKPRLVANSKRRDGLQRHSSGRPFNLVTDPSASWGLVLTGVSPFANAVGFGDTLNFPARHALRCVPSVTNRTPLMPIGLKRRAAEVTPRLILPGNPPLMAWVVPIPRVAATVPESMRLLLGPAPSGLIALTVIGSRIGIPRSPRGNISDIRVFCQNVNRSYPHVDTLLQTLKDIDVLFFQEPPRQLIRHTISTVSPDGDPVWGSPRHPDWVPLESKVTGDREARVLTYVHRRLAKLRPALRTDLIAHEDIQVISLHPGGNDVVFLMNVYSDSNHRAIQFLGGKVDSLPHFSYVGGDFNCHSSEWDPACPHHRSPAPALLEHMADIGVYWQRPVNHGPTHTPHNEDLQGSVIDLIFSPMFGNEDFLPVLTHGEQGRSDHVPLVMRVPIREVDVRISRMTIDPDSKEELDFCNEVRTRLGEIKLDWLDTREGVEDCAQAIARVFAEGWEHHSAERIITVHSKSWWNSECTDAKLLLAGERSPENISIFRRACSAAKRAFFDKRINDIAVETKRPWDLMSWVGPRKLPPSEAIIHNGQACTDMPSLWEALHSTYNSAADKPVDLGIIEEVPALEERDWAPFSHKELTDALSACSSRSSPGPDHITWRHLKRVLPDDDPSLVVRSLADACFEQGIWPDYFKSSSSVIIPKPGKATYSTPHAFRPIVLLNTLGKLIEKMISTRLQFDGVKYGLFHAHQFGGIRQRSTEDAGAFLTHLIRAGWAKGLKTSVIAFDVAQFFPSLNHEVLLGVLSRQGFPASVRNFFASYLVGRRTSYRWNVFESPDFLADVGVGQGSALSPVLSALYFSLVMKVFYQRMSHSECDVLSYVDDGTIVCQSRALDQNLPKLSEAYEVMFDILTAVGLDMEHSKSEIFHFTRERGNYNPSIVLPVGPFTEARPLRPQTYWRYLGIFFDRTLTFREHVRFYSTKAFSTVRAMGMLGNSLRGLSPMHKRLLYRSCVVPVATYGMNLWYHGFSKSKGHLESLRKMQRRAALWITGAFRTSPIGGVESLAGLIPIHLHIKKLAARADMRVVTLSPTHPIRTLVPGKGLLEETPLRHRFHVTHFEDEVRDKIKSSVCGIGHQISQFTERFHADSELARPGHRLMDVYGHRIKFYEASKVIKNNELVNRLNRLHFAAEMVPNSVIVGVDGAVPKGNRTQAVAAAIVRKGGQPYYEEAVPFGKATSTDVELRAIVIGLEKAVSYNPSLITLFTDSLSMARLSVDPSHHPGQFDSHLVCVNLSRWLANDPRREVAFVHTRSHLKWGIHHEAHTLAKRASFPFNPGIPPRVTFNFIRRKATEACKDEWPRLFSSADYRGHHFLRLCDSTDKPARPSYVGGGPWLPFFGDHPSFCARAIRCILGHAPMGEFRARFNIAGRRDCEYCGTGANQTRAHLLRQCNMLVRPRRFRMYPYYLGELYQYLRDNTWLFSFNPLPREARRM</sequence>
<feature type="compositionally biased region" description="Basic and acidic residues" evidence="1">
    <location>
        <begin position="219"/>
        <end position="235"/>
    </location>
</feature>
<dbReference type="Gene3D" id="3.60.10.10">
    <property type="entry name" value="Endonuclease/exonuclease/phosphatase"/>
    <property type="match status" value="1"/>
</dbReference>
<dbReference type="GO" id="GO:0004523">
    <property type="term" value="F:RNA-DNA hybrid ribonuclease activity"/>
    <property type="evidence" value="ECO:0007669"/>
    <property type="project" value="InterPro"/>
</dbReference>
<dbReference type="InterPro" id="IPR000477">
    <property type="entry name" value="RT_dom"/>
</dbReference>
<organism evidence="4 5">
    <name type="scientific">Agaricus bisporus var. burnettii</name>
    <dbReference type="NCBI Taxonomy" id="192524"/>
    <lineage>
        <taxon>Eukaryota</taxon>
        <taxon>Fungi</taxon>
        <taxon>Dikarya</taxon>
        <taxon>Basidiomycota</taxon>
        <taxon>Agaricomycotina</taxon>
        <taxon>Agaricomycetes</taxon>
        <taxon>Agaricomycetidae</taxon>
        <taxon>Agaricales</taxon>
        <taxon>Agaricineae</taxon>
        <taxon>Agaricaceae</taxon>
        <taxon>Agaricus</taxon>
    </lineage>
</organism>
<dbReference type="PROSITE" id="PS50879">
    <property type="entry name" value="RNASE_H_1"/>
    <property type="match status" value="1"/>
</dbReference>
<feature type="compositionally biased region" description="Pro residues" evidence="1">
    <location>
        <begin position="600"/>
        <end position="611"/>
    </location>
</feature>
<dbReference type="PANTHER" id="PTHR33481:SF1">
    <property type="entry name" value="ENDONUCLEASE_EXONUCLEASE_PHOSPHATASE DOMAIN-CONTAINING PROTEIN-RELATED"/>
    <property type="match status" value="1"/>
</dbReference>
<reference evidence="4 5" key="1">
    <citation type="journal article" name="Sci. Rep.">
        <title>Telomere-to-telomere assembled and centromere annotated genomes of the two main subspecies of the button mushroom Agaricus bisporus reveal especially polymorphic chromosome ends.</title>
        <authorList>
            <person name="Sonnenberg A.S.M."/>
            <person name="Sedaghat-Telgerd N."/>
            <person name="Lavrijssen B."/>
            <person name="Ohm R.A."/>
            <person name="Hendrickx P.M."/>
            <person name="Scholtmeijer K."/>
            <person name="Baars J.J.P."/>
            <person name="van Peer A."/>
        </authorList>
    </citation>
    <scope>NUCLEOTIDE SEQUENCE [LARGE SCALE GENOMIC DNA]</scope>
    <source>
        <strain evidence="4 5">H119_p4</strain>
    </source>
</reference>
<proteinExistence type="predicted"/>
<dbReference type="InterPro" id="IPR043502">
    <property type="entry name" value="DNA/RNA_pol_sf"/>
</dbReference>
<accession>A0A8H7F4K3</accession>
<dbReference type="Proteomes" id="UP000629468">
    <property type="component" value="Unassembled WGS sequence"/>
</dbReference>
<feature type="region of interest" description="Disordered" evidence="1">
    <location>
        <begin position="298"/>
        <end position="442"/>
    </location>
</feature>
<dbReference type="GO" id="GO:0003676">
    <property type="term" value="F:nucleic acid binding"/>
    <property type="evidence" value="ECO:0007669"/>
    <property type="project" value="InterPro"/>
</dbReference>
<dbReference type="CDD" id="cd01650">
    <property type="entry name" value="RT_nLTR_like"/>
    <property type="match status" value="1"/>
</dbReference>
<feature type="region of interest" description="Disordered" evidence="1">
    <location>
        <begin position="518"/>
        <end position="611"/>
    </location>
</feature>
<feature type="domain" description="Reverse transcriptase" evidence="2">
    <location>
        <begin position="1417"/>
        <end position="1699"/>
    </location>
</feature>
<dbReference type="SUPFAM" id="SSF56672">
    <property type="entry name" value="DNA/RNA polymerases"/>
    <property type="match status" value="1"/>
</dbReference>
<dbReference type="InterPro" id="IPR012337">
    <property type="entry name" value="RNaseH-like_sf"/>
</dbReference>
<dbReference type="EMBL" id="JABXXO010000006">
    <property type="protein sequence ID" value="KAF7776544.1"/>
    <property type="molecule type" value="Genomic_DNA"/>
</dbReference>
<feature type="compositionally biased region" description="Low complexity" evidence="1">
    <location>
        <begin position="329"/>
        <end position="352"/>
    </location>
</feature>
<feature type="domain" description="RNase H type-1" evidence="3">
    <location>
        <begin position="1926"/>
        <end position="2064"/>
    </location>
</feature>
<dbReference type="Gene3D" id="3.30.420.10">
    <property type="entry name" value="Ribonuclease H-like superfamily/Ribonuclease H"/>
    <property type="match status" value="1"/>
</dbReference>
<feature type="compositionally biased region" description="Low complexity" evidence="1">
    <location>
        <begin position="396"/>
        <end position="421"/>
    </location>
</feature>
<gene>
    <name evidence="4" type="ORF">Agabi119p4_4937</name>
</gene>
<evidence type="ECO:0000259" key="2">
    <source>
        <dbReference type="PROSITE" id="PS50878"/>
    </source>
</evidence>
<evidence type="ECO:0000256" key="1">
    <source>
        <dbReference type="SAM" id="MobiDB-lite"/>
    </source>
</evidence>
<comment type="caution">
    <text evidence="4">The sequence shown here is derived from an EMBL/GenBank/DDBJ whole genome shotgun (WGS) entry which is preliminary data.</text>
</comment>
<dbReference type="PANTHER" id="PTHR33481">
    <property type="entry name" value="REVERSE TRANSCRIPTASE"/>
    <property type="match status" value="1"/>
</dbReference>
<evidence type="ECO:0000259" key="3">
    <source>
        <dbReference type="PROSITE" id="PS50879"/>
    </source>
</evidence>
<evidence type="ECO:0008006" key="6">
    <source>
        <dbReference type="Google" id="ProtNLM"/>
    </source>
</evidence>
<dbReference type="PROSITE" id="PS50878">
    <property type="entry name" value="RT_POL"/>
    <property type="match status" value="1"/>
</dbReference>
<name>A0A8H7F4K3_AGABI</name>
<dbReference type="InterPro" id="IPR002156">
    <property type="entry name" value="RNaseH_domain"/>
</dbReference>
<evidence type="ECO:0000313" key="4">
    <source>
        <dbReference type="EMBL" id="KAF7776544.1"/>
    </source>
</evidence>
<dbReference type="SUPFAM" id="SSF53098">
    <property type="entry name" value="Ribonuclease H-like"/>
    <property type="match status" value="1"/>
</dbReference>
<protein>
    <recommendedName>
        <fullName evidence="6">Reverse transcriptase domain-containing protein</fullName>
    </recommendedName>
</protein>
<dbReference type="SUPFAM" id="SSF56219">
    <property type="entry name" value="DNase I-like"/>
    <property type="match status" value="1"/>
</dbReference>
<dbReference type="Pfam" id="PF00078">
    <property type="entry name" value="RVT_1"/>
    <property type="match status" value="1"/>
</dbReference>
<feature type="region of interest" description="Disordered" evidence="1">
    <location>
        <begin position="203"/>
        <end position="260"/>
    </location>
</feature>